<dbReference type="NCBIfam" id="NF004044">
    <property type="entry name" value="PRK05561.1"/>
    <property type="match status" value="1"/>
</dbReference>
<dbReference type="Gene3D" id="3.90.199.10">
    <property type="entry name" value="Topoisomerase II, domain 5"/>
    <property type="match status" value="1"/>
</dbReference>
<reference evidence="9" key="1">
    <citation type="journal article" date="2016" name="Front. Microbiol.">
        <title>Genome Sequence of the Piezophilic, Mesophilic Sulfate-Reducing Bacterium Desulfovibrio indicus J2T.</title>
        <authorList>
            <person name="Cao J."/>
            <person name="Maignien L."/>
            <person name="Shao Z."/>
            <person name="Alain K."/>
            <person name="Jebbar M."/>
        </authorList>
    </citation>
    <scope>NUCLEOTIDE SEQUENCE</scope>
    <source>
        <strain evidence="9">DSM 16372</strain>
    </source>
</reference>
<dbReference type="AlphaFoldDB" id="A0AAV4ZTH0"/>
<dbReference type="GO" id="GO:0009330">
    <property type="term" value="C:DNA topoisomerase type II (double strand cut, ATP-hydrolyzing) complex"/>
    <property type="evidence" value="ECO:0007669"/>
    <property type="project" value="TreeGrafter"/>
</dbReference>
<dbReference type="GO" id="GO:0005524">
    <property type="term" value="F:ATP binding"/>
    <property type="evidence" value="ECO:0007669"/>
    <property type="project" value="InterPro"/>
</dbReference>
<dbReference type="PROSITE" id="PS52040">
    <property type="entry name" value="TOPO_IIA"/>
    <property type="match status" value="1"/>
</dbReference>
<dbReference type="GO" id="GO:0003918">
    <property type="term" value="F:DNA topoisomerase type II (double strand cut, ATP-hydrolyzing) activity"/>
    <property type="evidence" value="ECO:0007669"/>
    <property type="project" value="UniProtKB-EC"/>
</dbReference>
<keyword evidence="6 7" id="KW-0413">Isomerase</keyword>
<name>A0AAV4ZTH0_9HYPH</name>
<evidence type="ECO:0000256" key="4">
    <source>
        <dbReference type="ARBA" id="ARBA00023029"/>
    </source>
</evidence>
<evidence type="ECO:0000313" key="9">
    <source>
        <dbReference type="EMBL" id="GJD91583.1"/>
    </source>
</evidence>
<dbReference type="InterPro" id="IPR006691">
    <property type="entry name" value="GyrA/parC_rep"/>
</dbReference>
<evidence type="ECO:0000256" key="6">
    <source>
        <dbReference type="ARBA" id="ARBA00023235"/>
    </source>
</evidence>
<gene>
    <name evidence="9" type="primary">gyrA_2</name>
    <name evidence="9" type="ORF">BHAOGJBA_5131</name>
</gene>
<dbReference type="Gene3D" id="3.30.1360.40">
    <property type="match status" value="1"/>
</dbReference>
<dbReference type="EC" id="5.6.2.2" evidence="3"/>
<reference evidence="9" key="2">
    <citation type="submission" date="2021-08" db="EMBL/GenBank/DDBJ databases">
        <authorList>
            <person name="Tani A."/>
            <person name="Ola A."/>
            <person name="Ogura Y."/>
            <person name="Katsura K."/>
            <person name="Hayashi T."/>
        </authorList>
    </citation>
    <scope>NUCLEOTIDE SEQUENCE</scope>
    <source>
        <strain evidence="9">DSM 16372</strain>
    </source>
</reference>
<dbReference type="InterPro" id="IPR050220">
    <property type="entry name" value="Type_II_DNA_Topoisomerases"/>
</dbReference>
<dbReference type="GO" id="GO:0006265">
    <property type="term" value="P:DNA topological change"/>
    <property type="evidence" value="ECO:0007669"/>
    <property type="project" value="UniProtKB-UniRule"/>
</dbReference>
<dbReference type="NCBIfam" id="NF004043">
    <property type="entry name" value="PRK05560.1"/>
    <property type="match status" value="1"/>
</dbReference>
<dbReference type="Proteomes" id="UP001055247">
    <property type="component" value="Unassembled WGS sequence"/>
</dbReference>
<organism evidence="9 10">
    <name type="scientific">Methylobacterium hispanicum</name>
    <dbReference type="NCBI Taxonomy" id="270350"/>
    <lineage>
        <taxon>Bacteria</taxon>
        <taxon>Pseudomonadati</taxon>
        <taxon>Pseudomonadota</taxon>
        <taxon>Alphaproteobacteria</taxon>
        <taxon>Hyphomicrobiales</taxon>
        <taxon>Methylobacteriaceae</taxon>
        <taxon>Methylobacterium</taxon>
    </lineage>
</organism>
<dbReference type="RefSeq" id="WP_238231565.1">
    <property type="nucleotide sequence ID" value="NZ_BPQO01000029.1"/>
</dbReference>
<dbReference type="InterPro" id="IPR013760">
    <property type="entry name" value="Topo_IIA-like_dom_sf"/>
</dbReference>
<dbReference type="SUPFAM" id="SSF101904">
    <property type="entry name" value="GyrA/ParC C-terminal domain-like"/>
    <property type="match status" value="1"/>
</dbReference>
<dbReference type="GO" id="GO:0003677">
    <property type="term" value="F:DNA binding"/>
    <property type="evidence" value="ECO:0007669"/>
    <property type="project" value="UniProtKB-UniRule"/>
</dbReference>
<evidence type="ECO:0000256" key="5">
    <source>
        <dbReference type="ARBA" id="ARBA00023125"/>
    </source>
</evidence>
<dbReference type="CDD" id="cd00187">
    <property type="entry name" value="TOP4c"/>
    <property type="match status" value="1"/>
</dbReference>
<dbReference type="InterPro" id="IPR002205">
    <property type="entry name" value="Topo_IIA_dom_A"/>
</dbReference>
<dbReference type="SUPFAM" id="SSF56719">
    <property type="entry name" value="Type II DNA topoisomerase"/>
    <property type="match status" value="1"/>
</dbReference>
<dbReference type="EMBL" id="BPQO01000029">
    <property type="protein sequence ID" value="GJD91583.1"/>
    <property type="molecule type" value="Genomic_DNA"/>
</dbReference>
<dbReference type="InterPro" id="IPR013758">
    <property type="entry name" value="Topo_IIA_A/C_ab"/>
</dbReference>
<protein>
    <recommendedName>
        <fullName evidence="3">DNA topoisomerase (ATP-hydrolyzing)</fullName>
        <ecNumber evidence="3">5.6.2.2</ecNumber>
    </recommendedName>
</protein>
<dbReference type="Pfam" id="PF00521">
    <property type="entry name" value="DNA_topoisoIV"/>
    <property type="match status" value="1"/>
</dbReference>
<dbReference type="Gene3D" id="2.120.10.90">
    <property type="entry name" value="DNA gyrase/topoisomerase IV, subunit A, C-terminal"/>
    <property type="match status" value="1"/>
</dbReference>
<feature type="domain" description="Topo IIA-type catalytic" evidence="8">
    <location>
        <begin position="46"/>
        <end position="537"/>
    </location>
</feature>
<proteinExistence type="inferred from homology"/>
<dbReference type="PANTHER" id="PTHR43493">
    <property type="entry name" value="DNA GYRASE/TOPOISOMERASE SUBUNIT A"/>
    <property type="match status" value="1"/>
</dbReference>
<dbReference type="Pfam" id="PF03989">
    <property type="entry name" value="DNA_gyraseA_C"/>
    <property type="match status" value="5"/>
</dbReference>
<evidence type="ECO:0000256" key="2">
    <source>
        <dbReference type="ARBA" id="ARBA00008263"/>
    </source>
</evidence>
<evidence type="ECO:0000256" key="1">
    <source>
        <dbReference type="ARBA" id="ARBA00000185"/>
    </source>
</evidence>
<feature type="active site" description="O-(5'-phospho-DNA)-tyrosine intermediate" evidence="7">
    <location>
        <position position="134"/>
    </location>
</feature>
<dbReference type="NCBIfam" id="TIGR01063">
    <property type="entry name" value="gyrA"/>
    <property type="match status" value="1"/>
</dbReference>
<dbReference type="GO" id="GO:0005737">
    <property type="term" value="C:cytoplasm"/>
    <property type="evidence" value="ECO:0007669"/>
    <property type="project" value="TreeGrafter"/>
</dbReference>
<dbReference type="InterPro" id="IPR035516">
    <property type="entry name" value="Gyrase/topoIV_suA_C"/>
</dbReference>
<accession>A0AAV4ZTH0</accession>
<comment type="catalytic activity">
    <reaction evidence="1 7">
        <text>ATP-dependent breakage, passage and rejoining of double-stranded DNA.</text>
        <dbReference type="EC" id="5.6.2.2"/>
    </reaction>
</comment>
<sequence>MEVEGTDVGHPEVEDGAAAAKRISFTAEMEESYLSYMMSTVTARALPDVRDGMKPVHRRIMFSMAESNFTADRKHVKSAKVVGDVMGQYHPHGDTAIYDAMVRMGQHWSLRYPLIDPQGNFGSIDNDPPAAMRYTESRLARLSAHLVADLDEGVVDFRPNYDSSLKEPVVLPARFPNLLVNGGIGIAVGMATNIPPHHLGETIDACLLRLDDPAVTLDEIMRVMPGPDLPTGGVIHGRAGIRQAFATGRGAIRVSGVASLEDGKAGRRRIVITQLPYLVVKSDFVEKLAELVEEKKVEGISDIRDESSDKAGIRVVIDVRKDADPAVVLNRLREKTDFVTNLNVNMTCIDSRGRPRTMGVLQVLGEFVEFRREVVRRRTMHRLEKARDDLHRQIGLYAATLRIDEIVALIRASVDIDEARAALLALDFATGGGFAQLLGEVDPDVPVGETFRLSDAQVRAILEMRLSRLTGLERDKIAERARELSVEIGGHLEILNVKAVLDGVVRRELEEIRAAFPEGRRTVIEDSPLDALSDEDLVELKDIVVTVTAGGYVKRMDLPVYLGRQKAADEAVEDPVATTIVCTTKTPLLFFTNRGLAHSEIAHKLPEAAPNVRGRALVNFLELKAEESVQAIVALPDDRAALEKLSLIFVTDFGTIRRNDASDFARVNKGGKVAIKLEDENGETQGRLVSVLLVSPEDDVALASRDGMCCRFNVGDLRVMKSRDSVGVAGISLGRKDKVIAVSVLRHFEATGIEREAYLAGGSTRTKDETTGEPATFDLPSDRMLAMQEAEQLILSVTENGFAKRTSSHAYRITARGGQGVEAAKLAERTGDLVVLMPVEEQDVLVVTTDAGKTFRTSAAEVPIMARGTQGTRAFALEGKQSIVSVLKIAAEPAAK</sequence>
<evidence type="ECO:0000259" key="8">
    <source>
        <dbReference type="PROSITE" id="PS52040"/>
    </source>
</evidence>
<dbReference type="FunFam" id="3.30.1360.40:FF:000002">
    <property type="entry name" value="DNA gyrase subunit A"/>
    <property type="match status" value="1"/>
</dbReference>
<keyword evidence="10" id="KW-1185">Reference proteome</keyword>
<dbReference type="Gene3D" id="1.10.268.10">
    <property type="entry name" value="Topoisomerase, domain 3"/>
    <property type="match status" value="1"/>
</dbReference>
<dbReference type="SMART" id="SM00434">
    <property type="entry name" value="TOP4c"/>
    <property type="match status" value="1"/>
</dbReference>
<evidence type="ECO:0000256" key="7">
    <source>
        <dbReference type="PROSITE-ProRule" id="PRU01384"/>
    </source>
</evidence>
<comment type="caution">
    <text evidence="9">The sequence shown here is derived from an EMBL/GenBank/DDBJ whole genome shotgun (WGS) entry which is preliminary data.</text>
</comment>
<keyword evidence="4 7" id="KW-0799">Topoisomerase</keyword>
<keyword evidence="5 7" id="KW-0238">DNA-binding</keyword>
<evidence type="ECO:0000313" key="10">
    <source>
        <dbReference type="Proteomes" id="UP001055247"/>
    </source>
</evidence>
<dbReference type="InterPro" id="IPR013757">
    <property type="entry name" value="Topo_IIA_A_a_sf"/>
</dbReference>
<dbReference type="PANTHER" id="PTHR43493:SF5">
    <property type="entry name" value="DNA GYRASE SUBUNIT A, CHLOROPLASTIC_MITOCHONDRIAL"/>
    <property type="match status" value="1"/>
</dbReference>
<comment type="similarity">
    <text evidence="2">Belongs to the type II topoisomerase GyrA/ParC subunit family.</text>
</comment>
<evidence type="ECO:0000256" key="3">
    <source>
        <dbReference type="ARBA" id="ARBA00012895"/>
    </source>
</evidence>